<sequence length="295" mass="33850">MDFTMRKNHATVFFIILFAPLLLFARPSSGENETKTKETEPSVSEQESAEDENPQKCNRAWRKAISKQIDLGFFASYEKLPKITFAEISKAEFDRYKSVYRPKLDPQPSRITITETTFTIDTNLAKLTFYRENQDLLDRHHACWMVYKGYYPELKTHALVDASEAEGLNFGTYMLVDSDTNTAYSLASMEADGAVETPLVSPGNGYLAYYQNSPYKPGTFIGLIRITGDPKRFREYASFSSREYKDSDRFNSVEDLVWIDDDAFAVKAAHIEKFSETRPEPKYFKTKSLREVKAP</sequence>
<dbReference type="Proteomes" id="UP001431217">
    <property type="component" value="Unassembled WGS sequence"/>
</dbReference>
<dbReference type="EMBL" id="JAMBEP010000003">
    <property type="protein sequence ID" value="MCL1635484.1"/>
    <property type="molecule type" value="Genomic_DNA"/>
</dbReference>
<gene>
    <name evidence="2" type="ORF">M2650_12715</name>
</gene>
<evidence type="ECO:0000313" key="3">
    <source>
        <dbReference type="Proteomes" id="UP001431217"/>
    </source>
</evidence>
<organism evidence="2 3">
    <name type="scientific">Luteimonas galliterrae</name>
    <dbReference type="NCBI Taxonomy" id="2940486"/>
    <lineage>
        <taxon>Bacteria</taxon>
        <taxon>Pseudomonadati</taxon>
        <taxon>Pseudomonadota</taxon>
        <taxon>Gammaproteobacteria</taxon>
        <taxon>Lysobacterales</taxon>
        <taxon>Lysobacteraceae</taxon>
        <taxon>Luteimonas</taxon>
    </lineage>
</organism>
<comment type="caution">
    <text evidence="2">The sequence shown here is derived from an EMBL/GenBank/DDBJ whole genome shotgun (WGS) entry which is preliminary data.</text>
</comment>
<proteinExistence type="predicted"/>
<reference evidence="2 3" key="1">
    <citation type="submission" date="2022-05" db="EMBL/GenBank/DDBJ databases">
        <title>Luteimonas sp. SX5, whole genome shotgun sequencing project.</title>
        <authorList>
            <person name="Zhao G."/>
            <person name="Shen L."/>
        </authorList>
    </citation>
    <scope>NUCLEOTIDE SEQUENCE [LARGE SCALE GENOMIC DNA]</scope>
    <source>
        <strain evidence="2 3">SX5</strain>
    </source>
</reference>
<keyword evidence="3" id="KW-1185">Reference proteome</keyword>
<name>A0ABT0MKS3_9GAMM</name>
<feature type="region of interest" description="Disordered" evidence="1">
    <location>
        <begin position="30"/>
        <end position="56"/>
    </location>
</feature>
<evidence type="ECO:0000256" key="1">
    <source>
        <dbReference type="SAM" id="MobiDB-lite"/>
    </source>
</evidence>
<evidence type="ECO:0000313" key="2">
    <source>
        <dbReference type="EMBL" id="MCL1635484.1"/>
    </source>
</evidence>
<accession>A0ABT0MKS3</accession>
<protein>
    <submittedName>
        <fullName evidence="2">Uncharacterized protein</fullName>
    </submittedName>
</protein>